<keyword evidence="2" id="KW-0456">Lyase</keyword>
<evidence type="ECO:0000259" key="4">
    <source>
        <dbReference type="Pfam" id="PF05426"/>
    </source>
</evidence>
<dbReference type="GO" id="GO:0016829">
    <property type="term" value="F:lyase activity"/>
    <property type="evidence" value="ECO:0007669"/>
    <property type="project" value="UniProtKB-KW"/>
</dbReference>
<dbReference type="InterPro" id="IPR008397">
    <property type="entry name" value="Alginate_lyase_dom"/>
</dbReference>
<keyword evidence="1" id="KW-0732">Signal</keyword>
<reference evidence="5 6" key="1">
    <citation type="submission" date="2016-03" db="EMBL/GenBank/DDBJ databases">
        <title>Whole genome sequencing of Grifola frondosa 9006-11.</title>
        <authorList>
            <person name="Min B."/>
            <person name="Park H."/>
            <person name="Kim J.-G."/>
            <person name="Cho H."/>
            <person name="Oh Y.-L."/>
            <person name="Kong W.-S."/>
            <person name="Choi I.-G."/>
        </authorList>
    </citation>
    <scope>NUCLEOTIDE SEQUENCE [LARGE SCALE GENOMIC DNA]</scope>
    <source>
        <strain evidence="5 6">9006-11</strain>
    </source>
</reference>
<organism evidence="5 6">
    <name type="scientific">Grifola frondosa</name>
    <name type="common">Maitake</name>
    <name type="synonym">Polyporus frondosus</name>
    <dbReference type="NCBI Taxonomy" id="5627"/>
    <lineage>
        <taxon>Eukaryota</taxon>
        <taxon>Fungi</taxon>
        <taxon>Dikarya</taxon>
        <taxon>Basidiomycota</taxon>
        <taxon>Agaricomycotina</taxon>
        <taxon>Agaricomycetes</taxon>
        <taxon>Polyporales</taxon>
        <taxon>Grifolaceae</taxon>
        <taxon>Grifola</taxon>
    </lineage>
</organism>
<dbReference type="OMA" id="PFECPAV"/>
<sequence>MISSVSAPLPLSACVWCYYRDPVSLTAVTGVVSADSNDWVAVDYVLLQSGSGASSDTANARQSIISKAGSSAKSGPWSIVTKGGIAPPSKDTHDYLSWAPYHWPDCNWCSKGTNHLSGPDSGGDGTPDGSYENGGLDGPDSDGDGNAETLFEFPFVKRGGSPFSAHRMIRRNHAERARASPLPVDISERSSSDNDGSEPPNHAVVLDILPLPADGDTPSLPAQPPPVDAPPAIPSGSQTTTRTVAGTPAPAQAPAKTQNGDRSSCTPSPTKSMAPSATWTQCPYKVQDGKVNPDHSPSRRPRSILRTLLTSSTPSAWAGRGTPMGTFTGILDLRGIVKVVNSILLLKASGSPDWTSSRDKAMTAWMGKYISWLQVSVIGKETASKANNHLSFYVSQLAAAKMFVGDKDGAADTLKGYFASQYLDQIAASGEQPFEAVRTRPYHYRCFNLEAMITNAKLGDQLGFNFWSAKSKYGATIQTAVDYAMAQDPKGEDVSDIFPHVAAVAAAYGDPKGKYKTFLQQKCIGYQSQPFYFYDQTVALPNSPAAHSGHSRRDDIVDSLLRVDTFGAENMLSTMTSAANLTIPFECPAVFDDAPQVEIEDDLFVTCDELKPFYGILSTYGAP</sequence>
<evidence type="ECO:0000256" key="2">
    <source>
        <dbReference type="ARBA" id="ARBA00023239"/>
    </source>
</evidence>
<feature type="domain" description="Alginate lyase" evidence="4">
    <location>
        <begin position="311"/>
        <end position="487"/>
    </location>
</feature>
<dbReference type="STRING" id="5627.A0A1C7MPI3"/>
<proteinExistence type="predicted"/>
<evidence type="ECO:0000256" key="1">
    <source>
        <dbReference type="ARBA" id="ARBA00022729"/>
    </source>
</evidence>
<feature type="compositionally biased region" description="Polar residues" evidence="3">
    <location>
        <begin position="235"/>
        <end position="244"/>
    </location>
</feature>
<keyword evidence="6" id="KW-1185">Reference proteome</keyword>
<dbReference type="GO" id="GO:0042597">
    <property type="term" value="C:periplasmic space"/>
    <property type="evidence" value="ECO:0007669"/>
    <property type="project" value="InterPro"/>
</dbReference>
<dbReference type="Gene3D" id="1.50.10.100">
    <property type="entry name" value="Chondroitin AC/alginate lyase"/>
    <property type="match status" value="2"/>
</dbReference>
<dbReference type="Proteomes" id="UP000092993">
    <property type="component" value="Unassembled WGS sequence"/>
</dbReference>
<name>A0A1C7MPI3_GRIFR</name>
<accession>A0A1C7MPI3</accession>
<dbReference type="AlphaFoldDB" id="A0A1C7MPI3"/>
<feature type="compositionally biased region" description="Polar residues" evidence="3">
    <location>
        <begin position="256"/>
        <end position="278"/>
    </location>
</feature>
<dbReference type="EMBL" id="LUGG01000001">
    <property type="protein sequence ID" value="OBZ78723.1"/>
    <property type="molecule type" value="Genomic_DNA"/>
</dbReference>
<evidence type="ECO:0000256" key="3">
    <source>
        <dbReference type="SAM" id="MobiDB-lite"/>
    </source>
</evidence>
<evidence type="ECO:0000313" key="5">
    <source>
        <dbReference type="EMBL" id="OBZ78723.1"/>
    </source>
</evidence>
<protein>
    <recommendedName>
        <fullName evidence="4">Alginate lyase domain-containing protein</fullName>
    </recommendedName>
</protein>
<feature type="region of interest" description="Disordered" evidence="3">
    <location>
        <begin position="174"/>
        <end position="278"/>
    </location>
</feature>
<evidence type="ECO:0000313" key="6">
    <source>
        <dbReference type="Proteomes" id="UP000092993"/>
    </source>
</evidence>
<feature type="region of interest" description="Disordered" evidence="3">
    <location>
        <begin position="118"/>
        <end position="148"/>
    </location>
</feature>
<gene>
    <name evidence="5" type="ORF">A0H81_00669</name>
</gene>
<dbReference type="InterPro" id="IPR008929">
    <property type="entry name" value="Chondroitin_lyas"/>
</dbReference>
<comment type="caution">
    <text evidence="5">The sequence shown here is derived from an EMBL/GenBank/DDBJ whole genome shotgun (WGS) entry which is preliminary data.</text>
</comment>
<feature type="compositionally biased region" description="Pro residues" evidence="3">
    <location>
        <begin position="221"/>
        <end position="233"/>
    </location>
</feature>
<dbReference type="Pfam" id="PF05426">
    <property type="entry name" value="Alginate_lyase"/>
    <property type="match status" value="1"/>
</dbReference>
<dbReference type="OrthoDB" id="63533at2759"/>
<dbReference type="SUPFAM" id="SSF48230">
    <property type="entry name" value="Chondroitin AC/alginate lyase"/>
    <property type="match status" value="1"/>
</dbReference>